<evidence type="ECO:0000313" key="1">
    <source>
        <dbReference type="EMBL" id="KAA8584530.1"/>
    </source>
</evidence>
<feature type="non-terminal residue" evidence="1">
    <location>
        <position position="53"/>
    </location>
</feature>
<dbReference type="AlphaFoldDB" id="A0A5J5CVF7"/>
<evidence type="ECO:0008006" key="3">
    <source>
        <dbReference type="Google" id="ProtNLM"/>
    </source>
</evidence>
<proteinExistence type="predicted"/>
<evidence type="ECO:0000313" key="2">
    <source>
        <dbReference type="Proteomes" id="UP000327493"/>
    </source>
</evidence>
<gene>
    <name evidence="1" type="ORF">FQN60_008315</name>
</gene>
<name>A0A5J5CVF7_9PERO</name>
<dbReference type="Proteomes" id="UP000327493">
    <property type="component" value="Chromosome 16"/>
</dbReference>
<dbReference type="EMBL" id="VOFY01000016">
    <property type="protein sequence ID" value="KAA8584530.1"/>
    <property type="molecule type" value="Genomic_DNA"/>
</dbReference>
<sequence length="53" mass="6023">MLLKKLINMGVNLTLVKWIQGFLTGRQQHVRVGHCQSRTIMINTVVSQECVLS</sequence>
<keyword evidence="2" id="KW-1185">Reference proteome</keyword>
<reference evidence="1 2" key="1">
    <citation type="submission" date="2019-08" db="EMBL/GenBank/DDBJ databases">
        <title>A chromosome-level genome assembly, high-density linkage maps, and genome scans reveal the genomic architecture of hybrid incompatibilities underlying speciation via character displacement in darters (Percidae: Etheostominae).</title>
        <authorList>
            <person name="Moran R.L."/>
            <person name="Catchen J.M."/>
            <person name="Fuller R.C."/>
        </authorList>
    </citation>
    <scope>NUCLEOTIDE SEQUENCE [LARGE SCALE GENOMIC DNA]</scope>
    <source>
        <strain evidence="1">EspeVRDwgs_2016</strain>
        <tissue evidence="1">Muscle</tissue>
    </source>
</reference>
<protein>
    <recommendedName>
        <fullName evidence="3">Reverse transcriptase domain-containing protein</fullName>
    </recommendedName>
</protein>
<organism evidence="1 2">
    <name type="scientific">Etheostoma spectabile</name>
    <name type="common">orangethroat darter</name>
    <dbReference type="NCBI Taxonomy" id="54343"/>
    <lineage>
        <taxon>Eukaryota</taxon>
        <taxon>Metazoa</taxon>
        <taxon>Chordata</taxon>
        <taxon>Craniata</taxon>
        <taxon>Vertebrata</taxon>
        <taxon>Euteleostomi</taxon>
        <taxon>Actinopterygii</taxon>
        <taxon>Neopterygii</taxon>
        <taxon>Teleostei</taxon>
        <taxon>Neoteleostei</taxon>
        <taxon>Acanthomorphata</taxon>
        <taxon>Eupercaria</taxon>
        <taxon>Perciformes</taxon>
        <taxon>Percoidei</taxon>
        <taxon>Percidae</taxon>
        <taxon>Etheostomatinae</taxon>
        <taxon>Etheostoma</taxon>
    </lineage>
</organism>
<comment type="caution">
    <text evidence="1">The sequence shown here is derived from an EMBL/GenBank/DDBJ whole genome shotgun (WGS) entry which is preliminary data.</text>
</comment>
<accession>A0A5J5CVF7</accession>